<evidence type="ECO:0000313" key="3">
    <source>
        <dbReference type="Proteomes" id="UP001551695"/>
    </source>
</evidence>
<keyword evidence="3" id="KW-1185">Reference proteome</keyword>
<evidence type="ECO:0000313" key="2">
    <source>
        <dbReference type="EMBL" id="MEV0711155.1"/>
    </source>
</evidence>
<dbReference type="Pfam" id="PF12802">
    <property type="entry name" value="MarR_2"/>
    <property type="match status" value="1"/>
</dbReference>
<organism evidence="2 3">
    <name type="scientific">Nocardia aurea</name>
    <dbReference type="NCBI Taxonomy" id="2144174"/>
    <lineage>
        <taxon>Bacteria</taxon>
        <taxon>Bacillati</taxon>
        <taxon>Actinomycetota</taxon>
        <taxon>Actinomycetes</taxon>
        <taxon>Mycobacteriales</taxon>
        <taxon>Nocardiaceae</taxon>
        <taxon>Nocardia</taxon>
    </lineage>
</organism>
<protein>
    <submittedName>
        <fullName evidence="2">MarR family transcriptional regulator</fullName>
    </submittedName>
</protein>
<dbReference type="RefSeq" id="WP_357787349.1">
    <property type="nucleotide sequence ID" value="NZ_JBFAKC010000013.1"/>
</dbReference>
<dbReference type="EMBL" id="JBFAKC010000013">
    <property type="protein sequence ID" value="MEV0711155.1"/>
    <property type="molecule type" value="Genomic_DNA"/>
</dbReference>
<gene>
    <name evidence="2" type="ORF">AB0I48_26680</name>
</gene>
<dbReference type="InterPro" id="IPR000835">
    <property type="entry name" value="HTH_MarR-typ"/>
</dbReference>
<name>A0ABV3G123_9NOCA</name>
<dbReference type="InterPro" id="IPR036388">
    <property type="entry name" value="WH-like_DNA-bd_sf"/>
</dbReference>
<accession>A0ABV3G123</accession>
<dbReference type="Gene3D" id="1.10.10.10">
    <property type="entry name" value="Winged helix-like DNA-binding domain superfamily/Winged helix DNA-binding domain"/>
    <property type="match status" value="1"/>
</dbReference>
<proteinExistence type="predicted"/>
<dbReference type="InterPro" id="IPR036390">
    <property type="entry name" value="WH_DNA-bd_sf"/>
</dbReference>
<feature type="domain" description="HTH marR-type" evidence="1">
    <location>
        <begin position="33"/>
        <end position="86"/>
    </location>
</feature>
<comment type="caution">
    <text evidence="2">The sequence shown here is derived from an EMBL/GenBank/DDBJ whole genome shotgun (WGS) entry which is preliminary data.</text>
</comment>
<sequence length="152" mass="16446">MDAASLHLLARRLRAVAFAATGNTGSRRFAPSDYAVIEDVAVHPGSSIREITDRTAIVQSLVSRIVARYRDEGLLVTAPDPADGRRVLVSVDPATMVEVFRTRGRAPIETALTAEMPRLSSEQRHRIVELLDELAGLVGAAGPESETDSSRR</sequence>
<evidence type="ECO:0000259" key="1">
    <source>
        <dbReference type="Pfam" id="PF12802"/>
    </source>
</evidence>
<dbReference type="SUPFAM" id="SSF46785">
    <property type="entry name" value="Winged helix' DNA-binding domain"/>
    <property type="match status" value="1"/>
</dbReference>
<dbReference type="Proteomes" id="UP001551695">
    <property type="component" value="Unassembled WGS sequence"/>
</dbReference>
<reference evidence="2 3" key="1">
    <citation type="submission" date="2024-06" db="EMBL/GenBank/DDBJ databases">
        <title>The Natural Products Discovery Center: Release of the First 8490 Sequenced Strains for Exploring Actinobacteria Biosynthetic Diversity.</title>
        <authorList>
            <person name="Kalkreuter E."/>
            <person name="Kautsar S.A."/>
            <person name="Yang D."/>
            <person name="Bader C.D."/>
            <person name="Teijaro C.N."/>
            <person name="Fluegel L."/>
            <person name="Davis C.M."/>
            <person name="Simpson J.R."/>
            <person name="Lauterbach L."/>
            <person name="Steele A.D."/>
            <person name="Gui C."/>
            <person name="Meng S."/>
            <person name="Li G."/>
            <person name="Viehrig K."/>
            <person name="Ye F."/>
            <person name="Su P."/>
            <person name="Kiefer A.F."/>
            <person name="Nichols A."/>
            <person name="Cepeda A.J."/>
            <person name="Yan W."/>
            <person name="Fan B."/>
            <person name="Jiang Y."/>
            <person name="Adhikari A."/>
            <person name="Zheng C.-J."/>
            <person name="Schuster L."/>
            <person name="Cowan T.M."/>
            <person name="Smanski M.J."/>
            <person name="Chevrette M.G."/>
            <person name="De Carvalho L.P.S."/>
            <person name="Shen B."/>
        </authorList>
    </citation>
    <scope>NUCLEOTIDE SEQUENCE [LARGE SCALE GENOMIC DNA]</scope>
    <source>
        <strain evidence="2 3">NPDC050403</strain>
    </source>
</reference>